<protein>
    <submittedName>
        <fullName evidence="1">Uncharacterized protein</fullName>
    </submittedName>
</protein>
<name>A0ABU3W1U4_9GAMM</name>
<comment type="caution">
    <text evidence="1">The sequence shown here is derived from an EMBL/GenBank/DDBJ whole genome shotgun (WGS) entry which is preliminary data.</text>
</comment>
<keyword evidence="2" id="KW-1185">Reference proteome</keyword>
<evidence type="ECO:0000313" key="1">
    <source>
        <dbReference type="EMBL" id="MDV2080487.1"/>
    </source>
</evidence>
<dbReference type="Proteomes" id="UP001269819">
    <property type="component" value="Unassembled WGS sequence"/>
</dbReference>
<sequence>MQKALNHHIHELNGYLSCLSRLCGPAYVFAAHAYQVEADVDSFVREAVAIWSEGDEYIPASEIQCVGKSIIEYSQLQSEIAGYVTNGLLGPRELSDAGRRAATRLLLEDITEYYGLASTSMNPEGVFHPLISSTVHRLNIRNEKYEHCLFFVLQIEDMYVLTHFCKKIKSDSVYPKERKA</sequence>
<reference evidence="1 2" key="1">
    <citation type="submission" date="2023-10" db="EMBL/GenBank/DDBJ databases">
        <title>Characteristics and mechanism of a salt-tolerant marine origin heterotrophic nitrifying- aerobic denitrifying bacteria Marinobacter xestospongiae HN1.</title>
        <authorList>
            <person name="Qi R."/>
        </authorList>
    </citation>
    <scope>NUCLEOTIDE SEQUENCE [LARGE SCALE GENOMIC DNA]</scope>
    <source>
        <strain evidence="1 2">HN1</strain>
    </source>
</reference>
<dbReference type="RefSeq" id="WP_316974887.1">
    <property type="nucleotide sequence ID" value="NZ_JAWIIJ010000014.1"/>
</dbReference>
<dbReference type="EMBL" id="JAWIIJ010000014">
    <property type="protein sequence ID" value="MDV2080487.1"/>
    <property type="molecule type" value="Genomic_DNA"/>
</dbReference>
<accession>A0ABU3W1U4</accession>
<organism evidence="1 2">
    <name type="scientific">Marinobacter xestospongiae</name>
    <dbReference type="NCBI Taxonomy" id="994319"/>
    <lineage>
        <taxon>Bacteria</taxon>
        <taxon>Pseudomonadati</taxon>
        <taxon>Pseudomonadota</taxon>
        <taxon>Gammaproteobacteria</taxon>
        <taxon>Pseudomonadales</taxon>
        <taxon>Marinobacteraceae</taxon>
        <taxon>Marinobacter</taxon>
    </lineage>
</organism>
<evidence type="ECO:0000313" key="2">
    <source>
        <dbReference type="Proteomes" id="UP001269819"/>
    </source>
</evidence>
<proteinExistence type="predicted"/>
<gene>
    <name evidence="1" type="ORF">RYS15_17525</name>
</gene>